<name>A0A0F9VNS1_9ZZZZ</name>
<dbReference type="GO" id="GO:0070043">
    <property type="term" value="F:rRNA (guanine-N7-)-methyltransferase activity"/>
    <property type="evidence" value="ECO:0007669"/>
    <property type="project" value="TreeGrafter"/>
</dbReference>
<protein>
    <recommendedName>
        <fullName evidence="5">Ribosomal RNA small subunit methyltransferase G</fullName>
    </recommendedName>
</protein>
<proteinExistence type="inferred from homology"/>
<evidence type="ECO:0008006" key="5">
    <source>
        <dbReference type="Google" id="ProtNLM"/>
    </source>
</evidence>
<dbReference type="HAMAP" id="MF_00074">
    <property type="entry name" value="16SrRNA_methyltr_G"/>
    <property type="match status" value="1"/>
</dbReference>
<sequence length="202" mass="22504">MTRIFDENVSRETSDKLTLFANIVEKWTPKINLISKASVPYIWQRHIEDSIQIYSLVPPVSSWVDLGSGGGFPAIVVALLAQQDGRSSKFTLVESDQRKCVFLRTAIRELGLKVEVLNDRIENIPPLEANVVSARALAELPLLIGLASRHMKSDGIAIFPKGKNWKVEDAKARKSWAYSNESIPSKTDPSAAILKIKEIKHV</sequence>
<comment type="caution">
    <text evidence="4">The sequence shown here is derived from an EMBL/GenBank/DDBJ whole genome shotgun (WGS) entry which is preliminary data.</text>
</comment>
<evidence type="ECO:0000256" key="3">
    <source>
        <dbReference type="ARBA" id="ARBA00022679"/>
    </source>
</evidence>
<dbReference type="PANTHER" id="PTHR31760:SF0">
    <property type="entry name" value="S-ADENOSYL-L-METHIONINE-DEPENDENT METHYLTRANSFERASES SUPERFAMILY PROTEIN"/>
    <property type="match status" value="1"/>
</dbReference>
<dbReference type="SUPFAM" id="SSF53335">
    <property type="entry name" value="S-adenosyl-L-methionine-dependent methyltransferases"/>
    <property type="match status" value="1"/>
</dbReference>
<dbReference type="NCBIfam" id="TIGR00138">
    <property type="entry name" value="rsmG_gidB"/>
    <property type="match status" value="1"/>
</dbReference>
<accession>A0A0F9VNS1</accession>
<dbReference type="GO" id="GO:0005829">
    <property type="term" value="C:cytosol"/>
    <property type="evidence" value="ECO:0007669"/>
    <property type="project" value="TreeGrafter"/>
</dbReference>
<evidence type="ECO:0000256" key="2">
    <source>
        <dbReference type="ARBA" id="ARBA00022552"/>
    </source>
</evidence>
<dbReference type="Pfam" id="PF02527">
    <property type="entry name" value="GidB"/>
    <property type="match status" value="1"/>
</dbReference>
<dbReference type="InterPro" id="IPR003682">
    <property type="entry name" value="rRNA_ssu_MeTfrase_G"/>
</dbReference>
<organism evidence="4">
    <name type="scientific">marine sediment metagenome</name>
    <dbReference type="NCBI Taxonomy" id="412755"/>
    <lineage>
        <taxon>unclassified sequences</taxon>
        <taxon>metagenomes</taxon>
        <taxon>ecological metagenomes</taxon>
    </lineage>
</organism>
<keyword evidence="1" id="KW-0963">Cytoplasm</keyword>
<gene>
    <name evidence="4" type="ORF">LCGC14_0384090</name>
</gene>
<reference evidence="4" key="1">
    <citation type="journal article" date="2015" name="Nature">
        <title>Complex archaea that bridge the gap between prokaryotes and eukaryotes.</title>
        <authorList>
            <person name="Spang A."/>
            <person name="Saw J.H."/>
            <person name="Jorgensen S.L."/>
            <person name="Zaremba-Niedzwiedzka K."/>
            <person name="Martijn J."/>
            <person name="Lind A.E."/>
            <person name="van Eijk R."/>
            <person name="Schleper C."/>
            <person name="Guy L."/>
            <person name="Ettema T.J."/>
        </authorList>
    </citation>
    <scope>NUCLEOTIDE SEQUENCE</scope>
</reference>
<dbReference type="EMBL" id="LAZR01000315">
    <property type="protein sequence ID" value="KKN75131.1"/>
    <property type="molecule type" value="Genomic_DNA"/>
</dbReference>
<evidence type="ECO:0000256" key="1">
    <source>
        <dbReference type="ARBA" id="ARBA00022490"/>
    </source>
</evidence>
<dbReference type="PIRSF" id="PIRSF003078">
    <property type="entry name" value="GidB"/>
    <property type="match status" value="1"/>
</dbReference>
<dbReference type="PANTHER" id="PTHR31760">
    <property type="entry name" value="S-ADENOSYL-L-METHIONINE-DEPENDENT METHYLTRANSFERASES SUPERFAMILY PROTEIN"/>
    <property type="match status" value="1"/>
</dbReference>
<keyword evidence="2" id="KW-0698">rRNA processing</keyword>
<dbReference type="AlphaFoldDB" id="A0A0F9VNS1"/>
<dbReference type="Gene3D" id="3.40.50.150">
    <property type="entry name" value="Vaccinia Virus protein VP39"/>
    <property type="match status" value="1"/>
</dbReference>
<evidence type="ECO:0000313" key="4">
    <source>
        <dbReference type="EMBL" id="KKN75131.1"/>
    </source>
</evidence>
<keyword evidence="3" id="KW-0808">Transferase</keyword>
<dbReference type="InterPro" id="IPR029063">
    <property type="entry name" value="SAM-dependent_MTases_sf"/>
</dbReference>